<reference evidence="2" key="1">
    <citation type="submission" date="2020-11" db="EMBL/GenBank/DDBJ databases">
        <authorList>
            <consortium name="DOE Joint Genome Institute"/>
            <person name="Ahrendt S."/>
            <person name="Riley R."/>
            <person name="Andreopoulos W."/>
            <person name="Labutti K."/>
            <person name="Pangilinan J."/>
            <person name="Ruiz-Duenas F.J."/>
            <person name="Barrasa J.M."/>
            <person name="Sanchez-Garcia M."/>
            <person name="Camarero S."/>
            <person name="Miyauchi S."/>
            <person name="Serrano A."/>
            <person name="Linde D."/>
            <person name="Babiker R."/>
            <person name="Drula E."/>
            <person name="Ayuso-Fernandez I."/>
            <person name="Pacheco R."/>
            <person name="Padilla G."/>
            <person name="Ferreira P."/>
            <person name="Barriuso J."/>
            <person name="Kellner H."/>
            <person name="Castanera R."/>
            <person name="Alfaro M."/>
            <person name="Ramirez L."/>
            <person name="Pisabarro A.G."/>
            <person name="Kuo A."/>
            <person name="Tritt A."/>
            <person name="Lipzen A."/>
            <person name="He G."/>
            <person name="Yan M."/>
            <person name="Ng V."/>
            <person name="Cullen D."/>
            <person name="Martin F."/>
            <person name="Rosso M.-N."/>
            <person name="Henrissat B."/>
            <person name="Hibbett D."/>
            <person name="Martinez A.T."/>
            <person name="Grigoriev I.V."/>
        </authorList>
    </citation>
    <scope>NUCLEOTIDE SEQUENCE</scope>
    <source>
        <strain evidence="2">MF-IS2</strain>
    </source>
</reference>
<protein>
    <submittedName>
        <fullName evidence="2">Uncharacterized protein</fullName>
    </submittedName>
</protein>
<dbReference type="OrthoDB" id="419694at2759"/>
<dbReference type="PANTHER" id="PTHR12684:SF2">
    <property type="entry name" value="TRNA 2'-PHOSPHOTRANSFERASE 1"/>
    <property type="match status" value="1"/>
</dbReference>
<accession>A0A9P6C1X2</accession>
<keyword evidence="3" id="KW-1185">Reference proteome</keyword>
<organism evidence="2 3">
    <name type="scientific">Macrolepiota fuliginosa MF-IS2</name>
    <dbReference type="NCBI Taxonomy" id="1400762"/>
    <lineage>
        <taxon>Eukaryota</taxon>
        <taxon>Fungi</taxon>
        <taxon>Dikarya</taxon>
        <taxon>Basidiomycota</taxon>
        <taxon>Agaricomycotina</taxon>
        <taxon>Agaricomycetes</taxon>
        <taxon>Agaricomycetidae</taxon>
        <taxon>Agaricales</taxon>
        <taxon>Agaricineae</taxon>
        <taxon>Agaricaceae</taxon>
        <taxon>Macrolepiota</taxon>
    </lineage>
</organism>
<dbReference type="AlphaFoldDB" id="A0A9P6C1X2"/>
<dbReference type="SUPFAM" id="SSF56399">
    <property type="entry name" value="ADP-ribosylation"/>
    <property type="match status" value="1"/>
</dbReference>
<evidence type="ECO:0000313" key="2">
    <source>
        <dbReference type="EMBL" id="KAF9448926.1"/>
    </source>
</evidence>
<gene>
    <name evidence="2" type="ORF">P691DRAFT_775032</name>
</gene>
<proteinExistence type="predicted"/>
<dbReference type="PANTHER" id="PTHR12684">
    <property type="entry name" value="PUTATIVE PHOSPHOTRANSFERASE"/>
    <property type="match status" value="1"/>
</dbReference>
<dbReference type="Proteomes" id="UP000807342">
    <property type="component" value="Unassembled WGS sequence"/>
</dbReference>
<dbReference type="EMBL" id="MU151145">
    <property type="protein sequence ID" value="KAF9448926.1"/>
    <property type="molecule type" value="Genomic_DNA"/>
</dbReference>
<feature type="compositionally biased region" description="Basic and acidic residues" evidence="1">
    <location>
        <begin position="310"/>
        <end position="320"/>
    </location>
</feature>
<name>A0A9P6C1X2_9AGAR</name>
<dbReference type="InterPro" id="IPR002745">
    <property type="entry name" value="Ptrans_KptA/Tpt1"/>
</dbReference>
<evidence type="ECO:0000313" key="3">
    <source>
        <dbReference type="Proteomes" id="UP000807342"/>
    </source>
</evidence>
<feature type="region of interest" description="Disordered" evidence="1">
    <location>
        <begin position="307"/>
        <end position="346"/>
    </location>
</feature>
<comment type="caution">
    <text evidence="2">The sequence shown here is derived from an EMBL/GenBank/DDBJ whole genome shotgun (WGS) entry which is preliminary data.</text>
</comment>
<sequence>MNSLSKFIPRPLAAANYPTLNLYKTAFRDPSRPGSIRTLGWEKPSVRIANTVTWLLHNAKTQGLAPREDGYVRVQDLLQHPAIANLDFPTIERAVKRFRSHQLNLTYGPHNTLLRGASTSQLSYWWIGLQLGTRQEYAPRRITEPDDIWHLFYQTPTADWPDIHQRGLSRGASSDITFSTQNKLPLHYDGDYTFIRLNPHRLIAESDIPLYHSRTITPKRGNKITETITTPTPHIPPVKFQSAVRVTVQRFPLVLRKPASKRRAKEGEEAHETLGKAVVMQAGVDALRMFGYANVVQGLDLDKVSTTQEEQLKSGKEKKVAGTAPNMRPTRRRNKDPPPHGTFTTI</sequence>
<dbReference type="Pfam" id="PF01885">
    <property type="entry name" value="PTS_2-RNA"/>
    <property type="match status" value="1"/>
</dbReference>
<dbReference type="GO" id="GO:0000215">
    <property type="term" value="F:tRNA 2'-phosphotransferase activity"/>
    <property type="evidence" value="ECO:0007669"/>
    <property type="project" value="TreeGrafter"/>
</dbReference>
<evidence type="ECO:0000256" key="1">
    <source>
        <dbReference type="SAM" id="MobiDB-lite"/>
    </source>
</evidence>
<dbReference type="GO" id="GO:0006388">
    <property type="term" value="P:tRNA splicing, via endonucleolytic cleavage and ligation"/>
    <property type="evidence" value="ECO:0007669"/>
    <property type="project" value="TreeGrafter"/>
</dbReference>